<keyword evidence="8" id="KW-1185">Reference proteome</keyword>
<name>A0ABX8M956_9PSED</name>
<keyword evidence="4 5" id="KW-0472">Membrane</keyword>
<feature type="transmembrane region" description="Helical" evidence="5">
    <location>
        <begin position="284"/>
        <end position="304"/>
    </location>
</feature>
<feature type="transmembrane region" description="Helical" evidence="5">
    <location>
        <begin position="340"/>
        <end position="363"/>
    </location>
</feature>
<dbReference type="PROSITE" id="PS50850">
    <property type="entry name" value="MFS"/>
    <property type="match status" value="1"/>
</dbReference>
<feature type="transmembrane region" description="Helical" evidence="5">
    <location>
        <begin position="403"/>
        <end position="422"/>
    </location>
</feature>
<evidence type="ECO:0000313" key="8">
    <source>
        <dbReference type="Proteomes" id="UP001047646"/>
    </source>
</evidence>
<dbReference type="EMBL" id="CP077073">
    <property type="protein sequence ID" value="QXH34171.1"/>
    <property type="molecule type" value="Genomic_DNA"/>
</dbReference>
<dbReference type="PROSITE" id="PS00216">
    <property type="entry name" value="SUGAR_TRANSPORT_1"/>
    <property type="match status" value="1"/>
</dbReference>
<feature type="domain" description="Major facilitator superfamily (MFS) profile" evidence="6">
    <location>
        <begin position="47"/>
        <end position="427"/>
    </location>
</feature>
<feature type="transmembrane region" description="Helical" evidence="5">
    <location>
        <begin position="179"/>
        <end position="199"/>
    </location>
</feature>
<evidence type="ECO:0000256" key="1">
    <source>
        <dbReference type="ARBA" id="ARBA00004141"/>
    </source>
</evidence>
<feature type="transmembrane region" description="Helical" evidence="5">
    <location>
        <begin position="64"/>
        <end position="87"/>
    </location>
</feature>
<evidence type="ECO:0000256" key="4">
    <source>
        <dbReference type="ARBA" id="ARBA00023136"/>
    </source>
</evidence>
<evidence type="ECO:0000256" key="2">
    <source>
        <dbReference type="ARBA" id="ARBA00022692"/>
    </source>
</evidence>
<protein>
    <submittedName>
        <fullName evidence="7">MFS transporter</fullName>
    </submittedName>
</protein>
<gene>
    <name evidence="7" type="ORF">KSS95_18685</name>
</gene>
<reference evidence="7" key="1">
    <citation type="journal article" date="2021" name="Microorganisms">
        <title>The Ever-Expanding Pseudomonas Genus: Description of 43 New Species and Partition of the Pseudomonas putida Group.</title>
        <authorList>
            <person name="Girard L."/>
            <person name="Lood C."/>
            <person name="Hofte M."/>
            <person name="Vandamme P."/>
            <person name="Rokni-Zadeh H."/>
            <person name="van Noort V."/>
            <person name="Lavigne R."/>
            <person name="De Mot R."/>
        </authorList>
    </citation>
    <scope>NUCLEOTIDE SEQUENCE</scope>
    <source>
        <strain evidence="7">COW39</strain>
    </source>
</reference>
<evidence type="ECO:0000256" key="5">
    <source>
        <dbReference type="SAM" id="Phobius"/>
    </source>
</evidence>
<feature type="transmembrane region" description="Helical" evidence="5">
    <location>
        <begin position="205"/>
        <end position="225"/>
    </location>
</feature>
<evidence type="ECO:0000313" key="7">
    <source>
        <dbReference type="EMBL" id="QXH34171.1"/>
    </source>
</evidence>
<dbReference type="PANTHER" id="PTHR23518">
    <property type="entry name" value="C-METHYLTRANSFERASE"/>
    <property type="match status" value="1"/>
</dbReference>
<evidence type="ECO:0000256" key="3">
    <source>
        <dbReference type="ARBA" id="ARBA00022989"/>
    </source>
</evidence>
<dbReference type="InterPro" id="IPR011701">
    <property type="entry name" value="MFS"/>
</dbReference>
<dbReference type="InterPro" id="IPR005829">
    <property type="entry name" value="Sugar_transporter_CS"/>
</dbReference>
<dbReference type="Pfam" id="PF07690">
    <property type="entry name" value="MFS_1"/>
    <property type="match status" value="1"/>
</dbReference>
<dbReference type="InterPro" id="IPR020846">
    <property type="entry name" value="MFS_dom"/>
</dbReference>
<evidence type="ECO:0000259" key="6">
    <source>
        <dbReference type="PROSITE" id="PS50850"/>
    </source>
</evidence>
<feature type="transmembrane region" description="Helical" evidence="5">
    <location>
        <begin position="375"/>
        <end position="397"/>
    </location>
</feature>
<sequence length="431" mass="45368">MQGLPGPLCGPFATQGRSYRDCAWLGYSEGNAILETNMPNHHPIPRSVWALGWVSLLMDISSEMIHALLPLYLVTVLGTSVLAVGLIEGIAEATAAITKVFSGAFSDRLGKRKLLTVIGYGLAAVTKPVFPLAPGLEWLTAARFVDRVGKGIRGAPRDALIADITPAALRGAAFGLRQALDTVGAFIGPLLAILLMWLTASHFQAVFWVAVIPACLAVYVLVAFVREPDSVSASPARAPLALGELTHLGAGYWRLVVLATLFTLARFSEAFLLLRGQALGLPALWAPGVLVVMSLAFSLSAYPAGALSDRVGRRGVLMAGLGLLVMADLALAWLPGWPGLALGVGLWGLHMGFTQGIFAALIADHAPAHLRGTAFGVFNLLTGIALLLASVLAGGLWDWLGYQATFMVGSLFALVTLAGLWLPPARPPCES</sequence>
<dbReference type="CDD" id="cd17370">
    <property type="entry name" value="MFS_MJ1317_like"/>
    <property type="match status" value="1"/>
</dbReference>
<accession>A0ABX8M956</accession>
<organism evidence="7 8">
    <name type="scientific">Pseudomonas muyukensis</name>
    <dbReference type="NCBI Taxonomy" id="2842357"/>
    <lineage>
        <taxon>Bacteria</taxon>
        <taxon>Pseudomonadati</taxon>
        <taxon>Pseudomonadota</taxon>
        <taxon>Gammaproteobacteria</taxon>
        <taxon>Pseudomonadales</taxon>
        <taxon>Pseudomonadaceae</taxon>
        <taxon>Pseudomonas</taxon>
    </lineage>
</organism>
<proteinExistence type="predicted"/>
<keyword evidence="3 5" id="KW-1133">Transmembrane helix</keyword>
<dbReference type="PANTHER" id="PTHR23518:SF2">
    <property type="entry name" value="MAJOR FACILITATOR SUPERFAMILY TRANSPORTER"/>
    <property type="match status" value="1"/>
</dbReference>
<comment type="subcellular location">
    <subcellularLocation>
        <location evidence="1">Membrane</location>
        <topology evidence="1">Multi-pass membrane protein</topology>
    </subcellularLocation>
</comment>
<feature type="transmembrane region" description="Helical" evidence="5">
    <location>
        <begin position="316"/>
        <end position="334"/>
    </location>
</feature>
<dbReference type="Proteomes" id="UP001047646">
    <property type="component" value="Chromosome"/>
</dbReference>
<keyword evidence="2 5" id="KW-0812">Transmembrane</keyword>